<dbReference type="GO" id="GO:0006629">
    <property type="term" value="P:lipid metabolic process"/>
    <property type="evidence" value="ECO:0007669"/>
    <property type="project" value="InterPro"/>
</dbReference>
<dbReference type="InterPro" id="IPR008265">
    <property type="entry name" value="Lipase_GDSL_AS"/>
</dbReference>
<dbReference type="InterPro" id="IPR036514">
    <property type="entry name" value="SGNH_hydro_sf"/>
</dbReference>
<dbReference type="GO" id="GO:0004622">
    <property type="term" value="F:phosphatidylcholine lysophospholipase activity"/>
    <property type="evidence" value="ECO:0007669"/>
    <property type="project" value="TreeGrafter"/>
</dbReference>
<evidence type="ECO:0000313" key="3">
    <source>
        <dbReference type="EMBL" id="AKJ87224.1"/>
    </source>
</evidence>
<sequence>MLTDPELGRSSPAINPSKVLLPEPEAPTIASASPEATVNEISCKMLRLVSPLGTSLHKSATSIATLVSIPPVFSVMLKSLIVALLMFVSATAGSVEAASKVILVYGDSLSAGYGIRVEQSWPSLLGDRLKEDTRVGAGGTPSWTVANASISGETTAGGRSRLEVALRQFKPKVVVLALGANDGLRGLPVKQMQDNLISMVKLAKASGARVLLIGMRLPPNYGPEYTNAFEAAFTTTARLEKVALLPFLLEPVAGQRSNFQADGLHPISAAQTKLLDHIYPALQPLLK</sequence>
<dbReference type="PANTHER" id="PTHR30383">
    <property type="entry name" value="THIOESTERASE 1/PROTEASE 1/LYSOPHOSPHOLIPASE L1"/>
    <property type="match status" value="1"/>
</dbReference>
<dbReference type="SUPFAM" id="SSF52266">
    <property type="entry name" value="SGNH hydrolase"/>
    <property type="match status" value="1"/>
</dbReference>
<protein>
    <recommendedName>
        <fullName evidence="2">SGNH hydrolase-type esterase domain-containing protein</fullName>
    </recommendedName>
</protein>
<evidence type="ECO:0000256" key="1">
    <source>
        <dbReference type="SAM" id="MobiDB-lite"/>
    </source>
</evidence>
<dbReference type="PROSITE" id="PS01098">
    <property type="entry name" value="LIPASE_GDSL_SER"/>
    <property type="match status" value="1"/>
</dbReference>
<organism evidence="3">
    <name type="scientific">uncultured organism</name>
    <dbReference type="NCBI Taxonomy" id="155900"/>
    <lineage>
        <taxon>unclassified sequences</taxon>
        <taxon>environmental samples</taxon>
    </lineage>
</organism>
<dbReference type="InterPro" id="IPR051532">
    <property type="entry name" value="Ester_Hydrolysis_Enzymes"/>
</dbReference>
<feature type="domain" description="SGNH hydrolase-type esterase" evidence="2">
    <location>
        <begin position="104"/>
        <end position="269"/>
    </location>
</feature>
<evidence type="ECO:0000259" key="2">
    <source>
        <dbReference type="Pfam" id="PF13472"/>
    </source>
</evidence>
<dbReference type="PANTHER" id="PTHR30383:SF24">
    <property type="entry name" value="THIOESTERASE 1_PROTEASE 1_LYSOPHOSPHOLIPASE L1"/>
    <property type="match status" value="1"/>
</dbReference>
<name>A0A0G3FEH2_9ZZZZ</name>
<dbReference type="AlphaFoldDB" id="A0A0G3FEH2"/>
<dbReference type="EMBL" id="KP347729">
    <property type="protein sequence ID" value="AKJ87224.1"/>
    <property type="molecule type" value="Genomic_DNA"/>
</dbReference>
<dbReference type="Gene3D" id="3.40.50.1110">
    <property type="entry name" value="SGNH hydrolase"/>
    <property type="match status" value="1"/>
</dbReference>
<feature type="region of interest" description="Disordered" evidence="1">
    <location>
        <begin position="1"/>
        <end position="20"/>
    </location>
</feature>
<dbReference type="CDD" id="cd01822">
    <property type="entry name" value="Lysophospholipase_L1_like"/>
    <property type="match status" value="1"/>
</dbReference>
<proteinExistence type="predicted"/>
<reference evidence="3" key="1">
    <citation type="submission" date="2014-12" db="EMBL/GenBank/DDBJ databases">
        <title>Investigation of esterase diversity in environmental metagenomes.</title>
        <authorList>
            <person name="Popovic A."/>
            <person name="Tchigvintsev A."/>
            <person name="Nocek B."/>
            <person name="Hajighasemi M."/>
            <person name="Brown G."/>
            <person name="Xu X."/>
            <person name="Li H."/>
            <person name="Glinos J."/>
            <person name="Yim V."/>
            <person name="Pelletier E."/>
            <person name="Chernikova T.N."/>
            <person name="Golyshina O.V."/>
            <person name="Tran H."/>
            <person name="Le Paslier D."/>
            <person name="Yakimov M.M."/>
            <person name="Savchenko A."/>
            <person name="Golyshin P.N."/>
            <person name="Yakunin A.F."/>
        </authorList>
    </citation>
    <scope>NUCLEOTIDE SEQUENCE</scope>
</reference>
<accession>A0A0G3FEH2</accession>
<dbReference type="InterPro" id="IPR013830">
    <property type="entry name" value="SGNH_hydro"/>
</dbReference>
<dbReference type="SMR" id="A0A0G3FEH2"/>
<dbReference type="Pfam" id="PF13472">
    <property type="entry name" value="Lipase_GDSL_2"/>
    <property type="match status" value="1"/>
</dbReference>